<evidence type="ECO:0000256" key="3">
    <source>
        <dbReference type="ARBA" id="ARBA00022723"/>
    </source>
</evidence>
<evidence type="ECO:0000256" key="7">
    <source>
        <dbReference type="ARBA" id="ARBA00022840"/>
    </source>
</evidence>
<reference evidence="13" key="1">
    <citation type="journal article" date="2019" name="Int. J. Syst. Evol. Microbiol.">
        <title>The Global Catalogue of Microorganisms (GCM) 10K type strain sequencing project: providing services to taxonomists for standard genome sequencing and annotation.</title>
        <authorList>
            <consortium name="The Broad Institute Genomics Platform"/>
            <consortium name="The Broad Institute Genome Sequencing Center for Infectious Disease"/>
            <person name="Wu L."/>
            <person name="Ma J."/>
        </authorList>
    </citation>
    <scope>NUCLEOTIDE SEQUENCE [LARGE SCALE GENOMIC DNA]</scope>
    <source>
        <strain evidence="13">KCTC 23984</strain>
    </source>
</reference>
<evidence type="ECO:0000256" key="5">
    <source>
        <dbReference type="ARBA" id="ARBA00022801"/>
    </source>
</evidence>
<feature type="transmembrane region" description="Helical" evidence="9">
    <location>
        <begin position="7"/>
        <end position="27"/>
    </location>
</feature>
<dbReference type="InterPro" id="IPR041569">
    <property type="entry name" value="AAA_lid_3"/>
</dbReference>
<dbReference type="InterPro" id="IPR037219">
    <property type="entry name" value="Peptidase_M41-like"/>
</dbReference>
<dbReference type="Gene3D" id="3.40.50.300">
    <property type="entry name" value="P-loop containing nucleotide triphosphate hydrolases"/>
    <property type="match status" value="1"/>
</dbReference>
<protein>
    <recommendedName>
        <fullName evidence="9">ATP-dependent zinc metalloprotease FtsH</fullName>
        <ecNumber evidence="9">3.4.24.-</ecNumber>
    </recommendedName>
</protein>
<comment type="similarity">
    <text evidence="1 9">In the C-terminal section; belongs to the peptidase M41 family.</text>
</comment>
<dbReference type="InterPro" id="IPR011546">
    <property type="entry name" value="Pept_M41_FtsH_extracell"/>
</dbReference>
<accession>A0ABW6C0P7</accession>
<dbReference type="InterPro" id="IPR003593">
    <property type="entry name" value="AAA+_ATPase"/>
</dbReference>
<dbReference type="PROSITE" id="PS00674">
    <property type="entry name" value="AAA"/>
    <property type="match status" value="1"/>
</dbReference>
<feature type="binding site" evidence="9">
    <location>
        <position position="453"/>
    </location>
    <ligand>
        <name>Zn(2+)</name>
        <dbReference type="ChEBI" id="CHEBI:29105"/>
        <note>catalytic</note>
    </ligand>
</feature>
<keyword evidence="2 9" id="KW-0645">Protease</keyword>
<keyword evidence="7 9" id="KW-0067">ATP-binding</keyword>
<keyword evidence="4 9" id="KW-0547">Nucleotide-binding</keyword>
<dbReference type="SUPFAM" id="SSF140990">
    <property type="entry name" value="FtsH protease domain-like"/>
    <property type="match status" value="1"/>
</dbReference>
<comment type="cofactor">
    <cofactor evidence="9">
        <name>Zn(2+)</name>
        <dbReference type="ChEBI" id="CHEBI:29105"/>
    </cofactor>
    <text evidence="9">Binds 1 zinc ion per subunit.</text>
</comment>
<keyword evidence="9" id="KW-0472">Membrane</keyword>
<comment type="subcellular location">
    <subcellularLocation>
        <location evidence="9">Cell membrane</location>
        <topology evidence="9">Multi-pass membrane protein</topology>
        <orientation evidence="9">Cytoplasmic side</orientation>
    </subcellularLocation>
</comment>
<evidence type="ECO:0000313" key="12">
    <source>
        <dbReference type="EMBL" id="MFD3002817.1"/>
    </source>
</evidence>
<dbReference type="Pfam" id="PF00004">
    <property type="entry name" value="AAA"/>
    <property type="match status" value="1"/>
</dbReference>
<keyword evidence="9" id="KW-0812">Transmembrane</keyword>
<dbReference type="SMART" id="SM00382">
    <property type="entry name" value="AAA"/>
    <property type="match status" value="1"/>
</dbReference>
<dbReference type="RefSeq" id="WP_377488947.1">
    <property type="nucleotide sequence ID" value="NZ_JBHUOX010000020.1"/>
</dbReference>
<evidence type="ECO:0000256" key="9">
    <source>
        <dbReference type="HAMAP-Rule" id="MF_01458"/>
    </source>
</evidence>
<comment type="similarity">
    <text evidence="10">Belongs to the AAA ATPase family.</text>
</comment>
<comment type="caution">
    <text evidence="12">The sequence shown here is derived from an EMBL/GenBank/DDBJ whole genome shotgun (WGS) entry which is preliminary data.</text>
</comment>
<evidence type="ECO:0000256" key="4">
    <source>
        <dbReference type="ARBA" id="ARBA00022741"/>
    </source>
</evidence>
<dbReference type="Pfam" id="PF17862">
    <property type="entry name" value="AAA_lid_3"/>
    <property type="match status" value="1"/>
</dbReference>
<dbReference type="EC" id="3.4.24.-" evidence="9"/>
<keyword evidence="6 9" id="KW-0862">Zinc</keyword>
<dbReference type="InterPro" id="IPR050928">
    <property type="entry name" value="ATP-dep_Zn_Metalloprotease"/>
</dbReference>
<evidence type="ECO:0000256" key="10">
    <source>
        <dbReference type="RuleBase" id="RU003651"/>
    </source>
</evidence>
<comment type="similarity">
    <text evidence="9">In the central section; belongs to the AAA ATPase family.</text>
</comment>
<dbReference type="PANTHER" id="PTHR43655">
    <property type="entry name" value="ATP-DEPENDENT PROTEASE"/>
    <property type="match status" value="1"/>
</dbReference>
<dbReference type="Gene3D" id="1.10.8.60">
    <property type="match status" value="1"/>
</dbReference>
<evidence type="ECO:0000256" key="6">
    <source>
        <dbReference type="ARBA" id="ARBA00022833"/>
    </source>
</evidence>
<feature type="transmembrane region" description="Helical" evidence="9">
    <location>
        <begin position="136"/>
        <end position="154"/>
    </location>
</feature>
<dbReference type="CDD" id="cd19501">
    <property type="entry name" value="RecA-like_FtsH"/>
    <property type="match status" value="1"/>
</dbReference>
<keyword evidence="13" id="KW-1185">Reference proteome</keyword>
<dbReference type="Pfam" id="PF01434">
    <property type="entry name" value="Peptidase_M41"/>
    <property type="match status" value="1"/>
</dbReference>
<proteinExistence type="inferred from homology"/>
<dbReference type="EMBL" id="JBHUOX010000020">
    <property type="protein sequence ID" value="MFD3002817.1"/>
    <property type="molecule type" value="Genomic_DNA"/>
</dbReference>
<evidence type="ECO:0000259" key="11">
    <source>
        <dbReference type="SMART" id="SM00382"/>
    </source>
</evidence>
<dbReference type="GO" id="GO:0008237">
    <property type="term" value="F:metallopeptidase activity"/>
    <property type="evidence" value="ECO:0007669"/>
    <property type="project" value="UniProtKB-KW"/>
</dbReference>
<evidence type="ECO:0000256" key="8">
    <source>
        <dbReference type="ARBA" id="ARBA00023049"/>
    </source>
</evidence>
<dbReference type="Gene3D" id="1.20.58.760">
    <property type="entry name" value="Peptidase M41"/>
    <property type="match status" value="1"/>
</dbReference>
<comment type="subunit">
    <text evidence="9">Homohexamer.</text>
</comment>
<dbReference type="SUPFAM" id="SSF52540">
    <property type="entry name" value="P-loop containing nucleoside triphosphate hydrolases"/>
    <property type="match status" value="1"/>
</dbReference>
<dbReference type="InterPro" id="IPR000642">
    <property type="entry name" value="Peptidase_M41"/>
</dbReference>
<dbReference type="InterPro" id="IPR003959">
    <property type="entry name" value="ATPase_AAA_core"/>
</dbReference>
<keyword evidence="9" id="KW-1003">Cell membrane</keyword>
<keyword evidence="9" id="KW-1133">Transmembrane helix</keyword>
<evidence type="ECO:0000256" key="2">
    <source>
        <dbReference type="ARBA" id="ARBA00022670"/>
    </source>
</evidence>
<feature type="binding site" evidence="9">
    <location>
        <position position="449"/>
    </location>
    <ligand>
        <name>Zn(2+)</name>
        <dbReference type="ChEBI" id="CHEBI:29105"/>
        <note>catalytic</note>
    </ligand>
</feature>
<evidence type="ECO:0000256" key="1">
    <source>
        <dbReference type="ARBA" id="ARBA00010044"/>
    </source>
</evidence>
<keyword evidence="3 9" id="KW-0479">Metal-binding</keyword>
<dbReference type="Proteomes" id="UP001597641">
    <property type="component" value="Unassembled WGS sequence"/>
</dbReference>
<feature type="domain" description="AAA+ ATPase" evidence="11">
    <location>
        <begin position="217"/>
        <end position="358"/>
    </location>
</feature>
<dbReference type="PANTHER" id="PTHR43655:SF2">
    <property type="entry name" value="AFG3 LIKE MATRIX AAA PEPTIDASE SUBUNIT 2, ISOFORM A"/>
    <property type="match status" value="1"/>
</dbReference>
<feature type="binding site" evidence="9">
    <location>
        <begin position="225"/>
        <end position="232"/>
    </location>
    <ligand>
        <name>ATP</name>
        <dbReference type="ChEBI" id="CHEBI:30616"/>
    </ligand>
</feature>
<dbReference type="InterPro" id="IPR003960">
    <property type="entry name" value="ATPase_AAA_CS"/>
</dbReference>
<sequence length="644" mass="71315">MEEKTKFSVSYFLIVLGTIFFLQWLVFSPTTGIQEISYNSFKEKLSTGEVKRLVILPQYIVGEYNSPEDPDTLSSIGTVPSTPWRLRIQSVEEQREKQFIVSRLPNMADESLLSLIEEAGVDYSGRIEENTFRDFILNWILPFVLIFLLWRYILSSRMNTGGMLNLGKNKAKIQAEKPEKAVSFSDVAGVDEAVEEVKEVVDFLKTPQKYTRLGGKLPKGLLLMGPPGTGKTLLAKAVAGEAGVPFFSISGSDFVEMFVGVGAARVRDLFQQAKKNAPCIIFIDEIDAIGKSRAGNVAFGGGYDERENTLNQLLVEMDGFEQGLGVIIIGATNRPEVLDQALLRPGRFDRQVVVEKPDVRGRVAIFRVHTRHLKLDAGVDLKKLAAQTPGFAGAEIANVCNEAAILAVRNNHQTITMADFEAAIERVVAGLEKKNKLINEKERKIVAYHESGHAIVSSFIPGADQVHKVSIVPRGIGALGYTLQMPLEDRYLLSKSELLGKIKGLLGGRAAEEITFGEVSTGASNDLERVAQLARNMITVYGMSEKLPNLSLVNRSNPGFLGQSAGLDRRSEYIERLIDEEVTALINGCYQEVRLLLVEKRDLLDKMAEVLLTKEVIVHEEIKQLIAEDKAVEPVKERSHQTIQ</sequence>
<feature type="active site" evidence="9">
    <location>
        <position position="450"/>
    </location>
</feature>
<dbReference type="InterPro" id="IPR005936">
    <property type="entry name" value="FtsH"/>
</dbReference>
<dbReference type="Pfam" id="PF06480">
    <property type="entry name" value="FtsH_ext"/>
    <property type="match status" value="1"/>
</dbReference>
<organism evidence="12 13">
    <name type="scientific">Pontibacter toksunensis</name>
    <dbReference type="NCBI Taxonomy" id="1332631"/>
    <lineage>
        <taxon>Bacteria</taxon>
        <taxon>Pseudomonadati</taxon>
        <taxon>Bacteroidota</taxon>
        <taxon>Cytophagia</taxon>
        <taxon>Cytophagales</taxon>
        <taxon>Hymenobacteraceae</taxon>
        <taxon>Pontibacter</taxon>
    </lineage>
</organism>
<evidence type="ECO:0000313" key="13">
    <source>
        <dbReference type="Proteomes" id="UP001597641"/>
    </source>
</evidence>
<gene>
    <name evidence="9 12" type="primary">ftsH</name>
    <name evidence="12" type="ORF">ACFS7Z_20785</name>
</gene>
<name>A0ABW6C0P7_9BACT</name>
<dbReference type="NCBIfam" id="TIGR01241">
    <property type="entry name" value="FtsH_fam"/>
    <property type="match status" value="1"/>
</dbReference>
<keyword evidence="8 9" id="KW-0482">Metalloprotease</keyword>
<feature type="binding site" evidence="9">
    <location>
        <position position="526"/>
    </location>
    <ligand>
        <name>Zn(2+)</name>
        <dbReference type="ChEBI" id="CHEBI:29105"/>
        <note>catalytic</note>
    </ligand>
</feature>
<comment type="function">
    <text evidence="9">Acts as a processive, ATP-dependent zinc metallopeptidase for both cytoplasmic and membrane proteins. Plays a role in the quality control of integral membrane proteins.</text>
</comment>
<dbReference type="HAMAP" id="MF_01458">
    <property type="entry name" value="FtsH"/>
    <property type="match status" value="1"/>
</dbReference>
<dbReference type="InterPro" id="IPR027417">
    <property type="entry name" value="P-loop_NTPase"/>
</dbReference>
<keyword evidence="5 9" id="KW-0378">Hydrolase</keyword>